<reference evidence="2" key="1">
    <citation type="submission" date="2023-08" db="EMBL/GenBank/DDBJ databases">
        <authorList>
            <person name="Chen Y."/>
            <person name="Shah S."/>
            <person name="Dougan E. K."/>
            <person name="Thang M."/>
            <person name="Chan C."/>
        </authorList>
    </citation>
    <scope>NUCLEOTIDE SEQUENCE</scope>
</reference>
<dbReference type="PROSITE" id="PS50126">
    <property type="entry name" value="S1"/>
    <property type="match status" value="1"/>
</dbReference>
<accession>A0AA36HWW1</accession>
<dbReference type="Gene3D" id="2.40.50.140">
    <property type="entry name" value="Nucleic acid-binding proteins"/>
    <property type="match status" value="1"/>
</dbReference>
<proteinExistence type="predicted"/>
<evidence type="ECO:0000313" key="2">
    <source>
        <dbReference type="EMBL" id="CAJ1375663.1"/>
    </source>
</evidence>
<dbReference type="Proteomes" id="UP001178507">
    <property type="component" value="Unassembled WGS sequence"/>
</dbReference>
<dbReference type="GO" id="GO:0003676">
    <property type="term" value="F:nucleic acid binding"/>
    <property type="evidence" value="ECO:0007669"/>
    <property type="project" value="InterPro"/>
</dbReference>
<comment type="caution">
    <text evidence="2">The sequence shown here is derived from an EMBL/GenBank/DDBJ whole genome shotgun (WGS) entry which is preliminary data.</text>
</comment>
<keyword evidence="3" id="KW-1185">Reference proteome</keyword>
<dbReference type="InterPro" id="IPR003029">
    <property type="entry name" value="S1_domain"/>
</dbReference>
<sequence>MSDQYVIRLDQDLGAQRDLVTKTKHERDEHRQEYASLKQQTGIMNSEHLTKDFKALPSRKLPMSSLHGFSHPMLCHGLLSAPKLPAPRWAAPIGGLGSAGKPRPWGSSVASAAAAAVALPRLRARARALAKRSLKPKCLDPDMTYVCSWPSATDQVQVLWDDVWWNCEVLDIGLDGCRVKYHDGGDVEAHVDVSSRVRKPRRALLGEDSDVEVWLDDLWRPGKVRAVDLDAQLCSIEYDDGEVQEEVPCALVRRQRTVHEGSFMEAWEDGRWREGEVVEICGGSRYMVRFPDGEREVTRLREPAVPLYMLYVGQGYQGVVTKITEEEVLVDIGAEVWGRIPARLFGDSAALLAREEVDLGMQLDVWISGLDAGKQRLELTRFLGRVDLDADVSPGLARFRRYVLRTDRP</sequence>
<protein>
    <recommendedName>
        <fullName evidence="1">S1 motif domain-containing protein</fullName>
    </recommendedName>
</protein>
<dbReference type="AlphaFoldDB" id="A0AA36HWW1"/>
<dbReference type="Gene3D" id="2.30.30.140">
    <property type="match status" value="1"/>
</dbReference>
<evidence type="ECO:0000259" key="1">
    <source>
        <dbReference type="PROSITE" id="PS50126"/>
    </source>
</evidence>
<name>A0AA36HWW1_9DINO</name>
<dbReference type="InterPro" id="IPR012340">
    <property type="entry name" value="NA-bd_OB-fold"/>
</dbReference>
<organism evidence="2 3">
    <name type="scientific">Effrenium voratum</name>
    <dbReference type="NCBI Taxonomy" id="2562239"/>
    <lineage>
        <taxon>Eukaryota</taxon>
        <taxon>Sar</taxon>
        <taxon>Alveolata</taxon>
        <taxon>Dinophyceae</taxon>
        <taxon>Suessiales</taxon>
        <taxon>Symbiodiniaceae</taxon>
        <taxon>Effrenium</taxon>
    </lineage>
</organism>
<dbReference type="SUPFAM" id="SSF50249">
    <property type="entry name" value="Nucleic acid-binding proteins"/>
    <property type="match status" value="1"/>
</dbReference>
<gene>
    <name evidence="2" type="ORF">EVOR1521_LOCUS4889</name>
</gene>
<dbReference type="EMBL" id="CAUJNA010000335">
    <property type="protein sequence ID" value="CAJ1375663.1"/>
    <property type="molecule type" value="Genomic_DNA"/>
</dbReference>
<feature type="domain" description="S1 motif" evidence="1">
    <location>
        <begin position="313"/>
        <end position="382"/>
    </location>
</feature>
<evidence type="ECO:0000313" key="3">
    <source>
        <dbReference type="Proteomes" id="UP001178507"/>
    </source>
</evidence>
<dbReference type="SMART" id="SM00316">
    <property type="entry name" value="S1"/>
    <property type="match status" value="1"/>
</dbReference>